<feature type="zinc finger region" description="C3H1-type" evidence="1">
    <location>
        <begin position="311"/>
        <end position="339"/>
    </location>
</feature>
<name>J3PHC7_GAET3</name>
<dbReference type="GeneID" id="20353364"/>
<reference evidence="6" key="1">
    <citation type="submission" date="2010-07" db="EMBL/GenBank/DDBJ databases">
        <title>The genome sequence of Gaeumannomyces graminis var. tritici strain R3-111a-1.</title>
        <authorList>
            <consortium name="The Broad Institute Genome Sequencing Platform"/>
            <person name="Ma L.-J."/>
            <person name="Dead R."/>
            <person name="Young S."/>
            <person name="Zeng Q."/>
            <person name="Koehrsen M."/>
            <person name="Alvarado L."/>
            <person name="Berlin A."/>
            <person name="Chapman S.B."/>
            <person name="Chen Z."/>
            <person name="Freedman E."/>
            <person name="Gellesch M."/>
            <person name="Goldberg J."/>
            <person name="Griggs A."/>
            <person name="Gujja S."/>
            <person name="Heilman E.R."/>
            <person name="Heiman D."/>
            <person name="Hepburn T."/>
            <person name="Howarth C."/>
            <person name="Jen D."/>
            <person name="Larson L."/>
            <person name="Mehta T."/>
            <person name="Neiman D."/>
            <person name="Pearson M."/>
            <person name="Roberts A."/>
            <person name="Saif S."/>
            <person name="Shea T."/>
            <person name="Shenoy N."/>
            <person name="Sisk P."/>
            <person name="Stolte C."/>
            <person name="Sykes S."/>
            <person name="Walk T."/>
            <person name="White J."/>
            <person name="Yandava C."/>
            <person name="Haas B."/>
            <person name="Nusbaum C."/>
            <person name="Birren B."/>
        </authorList>
    </citation>
    <scope>NUCLEOTIDE SEQUENCE [LARGE SCALE GENOMIC DNA]</scope>
    <source>
        <strain evidence="6">R3-111a-1</strain>
    </source>
</reference>
<dbReference type="EnsemblFungi" id="EJT69287">
    <property type="protein sequence ID" value="EJT69287"/>
    <property type="gene ID" value="GGTG_12906"/>
</dbReference>
<dbReference type="EMBL" id="GL385404">
    <property type="protein sequence ID" value="EJT69287.1"/>
    <property type="molecule type" value="Genomic_DNA"/>
</dbReference>
<dbReference type="OrthoDB" id="411372at2759"/>
<gene>
    <name evidence="5" type="primary">20353364</name>
    <name evidence="4" type="ORF">GGTG_12906</name>
</gene>
<feature type="region of interest" description="Disordered" evidence="2">
    <location>
        <begin position="250"/>
        <end position="291"/>
    </location>
</feature>
<feature type="compositionally biased region" description="Pro residues" evidence="2">
    <location>
        <begin position="101"/>
        <end position="111"/>
    </location>
</feature>
<dbReference type="STRING" id="644352.J3PHC7"/>
<evidence type="ECO:0000313" key="5">
    <source>
        <dbReference type="EnsemblFungi" id="EJT69287"/>
    </source>
</evidence>
<dbReference type="InterPro" id="IPR000571">
    <property type="entry name" value="Znf_CCCH"/>
</dbReference>
<reference evidence="5" key="5">
    <citation type="submission" date="2018-04" db="UniProtKB">
        <authorList>
            <consortium name="EnsemblFungi"/>
        </authorList>
    </citation>
    <scope>IDENTIFICATION</scope>
    <source>
        <strain evidence="5">R3-111a-1</strain>
    </source>
</reference>
<dbReference type="PROSITE" id="PS50103">
    <property type="entry name" value="ZF_C3H1"/>
    <property type="match status" value="1"/>
</dbReference>
<evidence type="ECO:0000256" key="1">
    <source>
        <dbReference type="PROSITE-ProRule" id="PRU00723"/>
    </source>
</evidence>
<organism evidence="4">
    <name type="scientific">Gaeumannomyces tritici (strain R3-111a-1)</name>
    <name type="common">Wheat and barley take-all root rot fungus</name>
    <name type="synonym">Gaeumannomyces graminis var. tritici</name>
    <dbReference type="NCBI Taxonomy" id="644352"/>
    <lineage>
        <taxon>Eukaryota</taxon>
        <taxon>Fungi</taxon>
        <taxon>Dikarya</taxon>
        <taxon>Ascomycota</taxon>
        <taxon>Pezizomycotina</taxon>
        <taxon>Sordariomycetes</taxon>
        <taxon>Sordariomycetidae</taxon>
        <taxon>Magnaporthales</taxon>
        <taxon>Magnaporthaceae</taxon>
        <taxon>Gaeumannomyces</taxon>
    </lineage>
</organism>
<evidence type="ECO:0000313" key="6">
    <source>
        <dbReference type="Proteomes" id="UP000006039"/>
    </source>
</evidence>
<reference evidence="4" key="2">
    <citation type="submission" date="2010-07" db="EMBL/GenBank/DDBJ databases">
        <authorList>
            <consortium name="The Broad Institute Genome Sequencing Platform"/>
            <consortium name="Broad Institute Genome Sequencing Center for Infectious Disease"/>
            <person name="Ma L.-J."/>
            <person name="Dead R."/>
            <person name="Young S."/>
            <person name="Zeng Q."/>
            <person name="Koehrsen M."/>
            <person name="Alvarado L."/>
            <person name="Berlin A."/>
            <person name="Chapman S.B."/>
            <person name="Chen Z."/>
            <person name="Freedman E."/>
            <person name="Gellesch M."/>
            <person name="Goldberg J."/>
            <person name="Griggs A."/>
            <person name="Gujja S."/>
            <person name="Heilman E.R."/>
            <person name="Heiman D."/>
            <person name="Hepburn T."/>
            <person name="Howarth C."/>
            <person name="Jen D."/>
            <person name="Larson L."/>
            <person name="Mehta T."/>
            <person name="Neiman D."/>
            <person name="Pearson M."/>
            <person name="Roberts A."/>
            <person name="Saif S."/>
            <person name="Shea T."/>
            <person name="Shenoy N."/>
            <person name="Sisk P."/>
            <person name="Stolte C."/>
            <person name="Sykes S."/>
            <person name="Walk T."/>
            <person name="White J."/>
            <person name="Yandava C."/>
            <person name="Haas B."/>
            <person name="Nusbaum C."/>
            <person name="Birren B."/>
        </authorList>
    </citation>
    <scope>NUCLEOTIDE SEQUENCE</scope>
    <source>
        <strain evidence="4">R3-111a-1</strain>
    </source>
</reference>
<feature type="compositionally biased region" description="Pro residues" evidence="2">
    <location>
        <begin position="185"/>
        <end position="194"/>
    </location>
</feature>
<feature type="region of interest" description="Disordered" evidence="2">
    <location>
        <begin position="367"/>
        <end position="411"/>
    </location>
</feature>
<keyword evidence="1" id="KW-0479">Metal-binding</keyword>
<dbReference type="VEuPathDB" id="FungiDB:GGTG_12906"/>
<dbReference type="RefSeq" id="XP_009229072.1">
    <property type="nucleotide sequence ID" value="XM_009230808.1"/>
</dbReference>
<feature type="domain" description="C3H1-type" evidence="3">
    <location>
        <begin position="311"/>
        <end position="339"/>
    </location>
</feature>
<accession>J3PHC7</accession>
<evidence type="ECO:0000256" key="2">
    <source>
        <dbReference type="SAM" id="MobiDB-lite"/>
    </source>
</evidence>
<feature type="region of interest" description="Disordered" evidence="2">
    <location>
        <begin position="81"/>
        <end position="118"/>
    </location>
</feature>
<reference evidence="4" key="3">
    <citation type="submission" date="2010-09" db="EMBL/GenBank/DDBJ databases">
        <title>Annotation of Gaeumannomyces graminis var. tritici R3-111a-1.</title>
        <authorList>
            <consortium name="The Broad Institute Genome Sequencing Platform"/>
            <person name="Ma L.-J."/>
            <person name="Dead R."/>
            <person name="Young S.K."/>
            <person name="Zeng Q."/>
            <person name="Gargeya S."/>
            <person name="Fitzgerald M."/>
            <person name="Haas B."/>
            <person name="Abouelleil A."/>
            <person name="Alvarado L."/>
            <person name="Arachchi H.M."/>
            <person name="Berlin A."/>
            <person name="Brown A."/>
            <person name="Chapman S.B."/>
            <person name="Chen Z."/>
            <person name="Dunbar C."/>
            <person name="Freedman E."/>
            <person name="Gearin G."/>
            <person name="Gellesch M."/>
            <person name="Goldberg J."/>
            <person name="Griggs A."/>
            <person name="Gujja S."/>
            <person name="Heiman D."/>
            <person name="Howarth C."/>
            <person name="Larson L."/>
            <person name="Lui A."/>
            <person name="MacDonald P.J.P."/>
            <person name="Mehta T."/>
            <person name="Montmayeur A."/>
            <person name="Murphy C."/>
            <person name="Neiman D."/>
            <person name="Pearson M."/>
            <person name="Priest M."/>
            <person name="Roberts A."/>
            <person name="Saif S."/>
            <person name="Shea T."/>
            <person name="Shenoy N."/>
            <person name="Sisk P."/>
            <person name="Stolte C."/>
            <person name="Sykes S."/>
            <person name="Yandava C."/>
            <person name="Wortman J."/>
            <person name="Nusbaum C."/>
            <person name="Birren B."/>
        </authorList>
    </citation>
    <scope>NUCLEOTIDE SEQUENCE</scope>
    <source>
        <strain evidence="4">R3-111a-1</strain>
    </source>
</reference>
<dbReference type="HOGENOM" id="CLU_669100_0_0_1"/>
<sequence length="411" mass="43738">MAASLQFFLTRPGAVQTSKSRVRHGTNVPLIPVDQLPEWLHIVDVPRVLSDQHAAGLTSVGLACRPPETLEVCVLRARLPAKEEEEEGEEDENENEHEEYAPPPPPPPPPQQQFGRRPGDFIKAQTLGTVGQAHAGKNGTEAERPAVALPEQRSLSSDLLRALDEDLAAAAAERARQRNSRAAQQPPPPPPPPLENTLDDGQQQQQQQLQGGGGAQGDRHYPTSRCASVTASRQPVVAAAARAGLASSMHAPRMAAEHKAAAPPPPPSLVKLPFSRAPGAQQPRGPPSTAEAYDPAWVRHIQGRAAAPGHGRGASYCRHWCVHGTCKWGRNCRYNHAMPATPEGLAEVGLREFPEWWAAAVGLAARGGGPGMEQQPHDGGGGNQARHRQPAGEAKALPPPRGGPPDQEEAA</sequence>
<feature type="region of interest" description="Disordered" evidence="2">
    <location>
        <begin position="131"/>
        <end position="154"/>
    </location>
</feature>
<dbReference type="eggNOG" id="ENOG502ST3I">
    <property type="taxonomic scope" value="Eukaryota"/>
</dbReference>
<feature type="region of interest" description="Disordered" evidence="2">
    <location>
        <begin position="168"/>
        <end position="231"/>
    </location>
</feature>
<dbReference type="AlphaFoldDB" id="J3PHC7"/>
<evidence type="ECO:0000259" key="3">
    <source>
        <dbReference type="PROSITE" id="PS50103"/>
    </source>
</evidence>
<evidence type="ECO:0000313" key="4">
    <source>
        <dbReference type="EMBL" id="EJT69287.1"/>
    </source>
</evidence>
<keyword evidence="1" id="KW-0863">Zinc-finger</keyword>
<keyword evidence="6" id="KW-1185">Reference proteome</keyword>
<reference evidence="5" key="4">
    <citation type="journal article" date="2015" name="G3 (Bethesda)">
        <title>Genome sequences of three phytopathogenic species of the Magnaporthaceae family of fungi.</title>
        <authorList>
            <person name="Okagaki L.H."/>
            <person name="Nunes C.C."/>
            <person name="Sailsbery J."/>
            <person name="Clay B."/>
            <person name="Brown D."/>
            <person name="John T."/>
            <person name="Oh Y."/>
            <person name="Young N."/>
            <person name="Fitzgerald M."/>
            <person name="Haas B.J."/>
            <person name="Zeng Q."/>
            <person name="Young S."/>
            <person name="Adiconis X."/>
            <person name="Fan L."/>
            <person name="Levin J.Z."/>
            <person name="Mitchell T.K."/>
            <person name="Okubara P.A."/>
            <person name="Farman M.L."/>
            <person name="Kohn L.M."/>
            <person name="Birren B."/>
            <person name="Ma L.-J."/>
            <person name="Dean R.A."/>
        </authorList>
    </citation>
    <scope>NUCLEOTIDE SEQUENCE</scope>
    <source>
        <strain evidence="5">R3-111a-1</strain>
    </source>
</reference>
<feature type="compositionally biased region" description="Acidic residues" evidence="2">
    <location>
        <begin position="83"/>
        <end position="97"/>
    </location>
</feature>
<proteinExistence type="predicted"/>
<keyword evidence="1" id="KW-0862">Zinc</keyword>
<dbReference type="GO" id="GO:0008270">
    <property type="term" value="F:zinc ion binding"/>
    <property type="evidence" value="ECO:0007669"/>
    <property type="project" value="UniProtKB-KW"/>
</dbReference>
<dbReference type="Proteomes" id="UP000006039">
    <property type="component" value="Unassembled WGS sequence"/>
</dbReference>
<protein>
    <recommendedName>
        <fullName evidence="3">C3H1-type domain-containing protein</fullName>
    </recommendedName>
</protein>